<name>A0ABZ0VBZ2_9MICO</name>
<dbReference type="InterPro" id="IPR000594">
    <property type="entry name" value="ThiF_NAD_FAD-bd"/>
</dbReference>
<feature type="domain" description="THIF-type NAD/FAD binding fold" evidence="1">
    <location>
        <begin position="176"/>
        <end position="304"/>
    </location>
</feature>
<dbReference type="Gene3D" id="3.40.50.720">
    <property type="entry name" value="NAD(P)-binding Rossmann-like Domain"/>
    <property type="match status" value="1"/>
</dbReference>
<proteinExistence type="predicted"/>
<evidence type="ECO:0000259" key="1">
    <source>
        <dbReference type="Pfam" id="PF00899"/>
    </source>
</evidence>
<evidence type="ECO:0000259" key="2">
    <source>
        <dbReference type="Pfam" id="PF20590"/>
    </source>
</evidence>
<keyword evidence="3" id="KW-0548">Nucleotidyltransferase</keyword>
<accession>A0ABZ0VBZ2</accession>
<dbReference type="CDD" id="cd01483">
    <property type="entry name" value="E1_enzyme_family"/>
    <property type="match status" value="1"/>
</dbReference>
<dbReference type="RefSeq" id="WP_322411129.1">
    <property type="nucleotide sequence ID" value="NZ_CP139779.1"/>
</dbReference>
<dbReference type="EMBL" id="CP139779">
    <property type="protein sequence ID" value="WQB70994.1"/>
    <property type="molecule type" value="Genomic_DNA"/>
</dbReference>
<evidence type="ECO:0000313" key="4">
    <source>
        <dbReference type="Proteomes" id="UP001324533"/>
    </source>
</evidence>
<keyword evidence="4" id="KW-1185">Reference proteome</keyword>
<dbReference type="InterPro" id="IPR046741">
    <property type="entry name" value="DUF6791"/>
</dbReference>
<protein>
    <submittedName>
        <fullName evidence="3">ThiF family adenylyltransferase</fullName>
    </submittedName>
</protein>
<dbReference type="SUPFAM" id="SSF69572">
    <property type="entry name" value="Activating enzymes of the ubiquitin-like proteins"/>
    <property type="match status" value="1"/>
</dbReference>
<gene>
    <name evidence="3" type="ORF">T9R20_03255</name>
</gene>
<feature type="domain" description="DUF6791" evidence="2">
    <location>
        <begin position="10"/>
        <end position="165"/>
    </location>
</feature>
<reference evidence="3 4" key="1">
    <citation type="submission" date="2023-06" db="EMBL/GenBank/DDBJ databases">
        <title>Rock-solubilizing bacteria, Microbacterium invictum, promotes re-establishment of vegetation in rocky wasteland by accelerating rock bio-weathering and reshaping soil bacterial community.</title>
        <authorList>
            <person name="Liu C."/>
        </authorList>
    </citation>
    <scope>NUCLEOTIDE SEQUENCE [LARGE SCALE GENOMIC DNA]</scope>
    <source>
        <strain evidence="3 4">X-18</strain>
    </source>
</reference>
<evidence type="ECO:0000313" key="3">
    <source>
        <dbReference type="EMBL" id="WQB70994.1"/>
    </source>
</evidence>
<keyword evidence="3" id="KW-0808">Transferase</keyword>
<dbReference type="NCBIfam" id="NF004805">
    <property type="entry name" value="PRK06153.1-4"/>
    <property type="match status" value="1"/>
</dbReference>
<dbReference type="Pfam" id="PF20590">
    <property type="entry name" value="DUF6791"/>
    <property type="match status" value="1"/>
</dbReference>
<dbReference type="GO" id="GO:0016779">
    <property type="term" value="F:nucleotidyltransferase activity"/>
    <property type="evidence" value="ECO:0007669"/>
    <property type="project" value="UniProtKB-KW"/>
</dbReference>
<organism evidence="3 4">
    <name type="scientific">Microbacterium invictum</name>
    <dbReference type="NCBI Taxonomy" id="515415"/>
    <lineage>
        <taxon>Bacteria</taxon>
        <taxon>Bacillati</taxon>
        <taxon>Actinomycetota</taxon>
        <taxon>Actinomycetes</taxon>
        <taxon>Micrococcales</taxon>
        <taxon>Microbacteriaceae</taxon>
        <taxon>Microbacterium</taxon>
    </lineage>
</organism>
<dbReference type="Pfam" id="PF00899">
    <property type="entry name" value="ThiF"/>
    <property type="match status" value="1"/>
</dbReference>
<dbReference type="Proteomes" id="UP001324533">
    <property type="component" value="Chromosome"/>
</dbReference>
<dbReference type="InterPro" id="IPR035985">
    <property type="entry name" value="Ubiquitin-activating_enz"/>
</dbReference>
<sequence length="400" mass="43657">MSRQLLSRSDDLRRLVDEGYEVQFVSNMLTLSVPYVTTDGHIARGRLATTLESAGDRTTNPVGDHTVFFVGATGTPGDVPCDSEAQPLTALMHQPSAVELGSEVVASCGFSHKPPAGYPDYYEKLTTYASILLTEVHRVDPDVRVETFAPMATEGDESVHQYFDSATSRARIGAAADKIRGQRVAIIGLGGTGSYILDAVIKTHAAEIHLFDADDFHPHNAFRAPGATPLEQLLEAPTKVAHHHRVTSALHKHVIPHPENVTEDNAGLLEEMDFVFIAIDSGPSKRVIIDHLIRSGISFVDTGMGIDQVGSALGGLVRTTRINAGADTMEWVDANLSFTDDDNIYDQNIQVVELNMLNAAHAVISWKKTLGFYRDYENEITSTYTLDGNRLMNEARTDAK</sequence>
<dbReference type="NCBIfam" id="NF004804">
    <property type="entry name" value="PRK06153.1-3"/>
    <property type="match status" value="1"/>
</dbReference>